<organism evidence="2 3">
    <name type="scientific">Streptomyces niveus</name>
    <name type="common">Streptomyces spheroides</name>
    <dbReference type="NCBI Taxonomy" id="193462"/>
    <lineage>
        <taxon>Bacteria</taxon>
        <taxon>Bacillati</taxon>
        <taxon>Actinomycetota</taxon>
        <taxon>Actinomycetes</taxon>
        <taxon>Kitasatosporales</taxon>
        <taxon>Streptomycetaceae</taxon>
        <taxon>Streptomyces</taxon>
    </lineage>
</organism>
<dbReference type="Proteomes" id="UP001432209">
    <property type="component" value="Chromosome"/>
</dbReference>
<accession>A0ABZ2A5S0</accession>
<evidence type="ECO:0000256" key="1">
    <source>
        <dbReference type="SAM" id="MobiDB-lite"/>
    </source>
</evidence>
<reference evidence="2" key="1">
    <citation type="submission" date="2022-10" db="EMBL/GenBank/DDBJ databases">
        <title>The complete genomes of actinobacterial strains from the NBC collection.</title>
        <authorList>
            <person name="Joergensen T.S."/>
            <person name="Alvarez Arevalo M."/>
            <person name="Sterndorff E.B."/>
            <person name="Faurdal D."/>
            <person name="Vuksanovic O."/>
            <person name="Mourched A.-S."/>
            <person name="Charusanti P."/>
            <person name="Shaw S."/>
            <person name="Blin K."/>
            <person name="Weber T."/>
        </authorList>
    </citation>
    <scope>NUCLEOTIDE SEQUENCE</scope>
    <source>
        <strain evidence="2">NBC_01432</strain>
    </source>
</reference>
<sequence length="260" mass="27905">MAEMISLPGPEADWAPATSPTPGNPARQCSVFQAATEPLISLALLAVELDSVARRLRLTVEESWDEHGALRAAFFTLDGTDFVVTHHERDPAGTYVWVRKSGPVDPAGRMAVLLAALGVGPDAVVCSTWGVGTDLSDVPAAWSRGRGGRVESHQRFWEGFSKRTGMYVGRITYDGVTAYLDGYDHAGGGVLLSGLREWLADTKQAGQNLVWSAQVVGVVFPDGRPAEPWSPEEHRQAVAGLFALVEEFFAHLQGQPGATP</sequence>
<name>A0ABZ2A5S0_STRNV</name>
<protein>
    <recommendedName>
        <fullName evidence="4">Barstar (barnase inhibitor) domain-containing protein</fullName>
    </recommendedName>
</protein>
<feature type="region of interest" description="Disordered" evidence="1">
    <location>
        <begin position="1"/>
        <end position="25"/>
    </location>
</feature>
<evidence type="ECO:0008006" key="4">
    <source>
        <dbReference type="Google" id="ProtNLM"/>
    </source>
</evidence>
<keyword evidence="3" id="KW-1185">Reference proteome</keyword>
<evidence type="ECO:0000313" key="3">
    <source>
        <dbReference type="Proteomes" id="UP001432209"/>
    </source>
</evidence>
<gene>
    <name evidence="2" type="ORF">OG442_14760</name>
</gene>
<evidence type="ECO:0000313" key="2">
    <source>
        <dbReference type="EMBL" id="WUX52698.1"/>
    </source>
</evidence>
<dbReference type="RefSeq" id="WP_329076349.1">
    <property type="nucleotide sequence ID" value="NZ_CP109393.1"/>
</dbReference>
<dbReference type="EMBL" id="CP109495">
    <property type="protein sequence ID" value="WUX52698.1"/>
    <property type="molecule type" value="Genomic_DNA"/>
</dbReference>
<proteinExistence type="predicted"/>